<name>A0A1E7KHP3_9ACTN</name>
<evidence type="ECO:0000256" key="4">
    <source>
        <dbReference type="ARBA" id="ARBA00023163"/>
    </source>
</evidence>
<comment type="similarity">
    <text evidence="1">Belongs to the sigma-70 factor family. ECF subfamily.</text>
</comment>
<keyword evidence="9" id="KW-1185">Reference proteome</keyword>
<feature type="domain" description="RNA polymerase sigma-70 region 2" evidence="6">
    <location>
        <begin position="140"/>
        <end position="207"/>
    </location>
</feature>
<organism evidence="8 9">
    <name type="scientific">Streptomyces oceani</name>
    <dbReference type="NCBI Taxonomy" id="1075402"/>
    <lineage>
        <taxon>Bacteria</taxon>
        <taxon>Bacillati</taxon>
        <taxon>Actinomycetota</taxon>
        <taxon>Actinomycetes</taxon>
        <taxon>Kitasatosporales</taxon>
        <taxon>Streptomycetaceae</taxon>
        <taxon>Streptomyces</taxon>
    </lineage>
</organism>
<dbReference type="InterPro" id="IPR013324">
    <property type="entry name" value="RNA_pol_sigma_r3/r4-like"/>
</dbReference>
<feature type="compositionally biased region" description="Low complexity" evidence="5">
    <location>
        <begin position="71"/>
        <end position="94"/>
    </location>
</feature>
<dbReference type="OrthoDB" id="261230at2"/>
<sequence>MYPYVGVDTSGPATLRTTVIDQLRAFVPRAYAVPALATATPVPVHPCFTLADSTTASVVSPRAAERRPRAARSTTTAAPGGAAAPARSDSPAESTESAGHAGADTRTARRRPTASEGDTRRMMELVERAQNGEPAAFGGLYDQYSDTVYRYVYYRVGSRATAEDLTSETFLRALRRISTFTWQGRDFGAWLVTIARNLVADHFKSSRFRLEVTTGEMLDANEVERSPEDSVLETLSNAALLDSVRRLNPQQQECVTLRFLQGLTVAETARVMGKNEGAIKTLQYRAVRTLARLLPDNVR</sequence>
<dbReference type="SUPFAM" id="SSF88659">
    <property type="entry name" value="Sigma3 and sigma4 domains of RNA polymerase sigma factors"/>
    <property type="match status" value="1"/>
</dbReference>
<dbReference type="RefSeq" id="WP_070196610.1">
    <property type="nucleotide sequence ID" value="NZ_LJGU01000120.1"/>
</dbReference>
<dbReference type="AlphaFoldDB" id="A0A1E7KHP3"/>
<accession>A0A1E7KHP3</accession>
<evidence type="ECO:0000259" key="7">
    <source>
        <dbReference type="Pfam" id="PF08281"/>
    </source>
</evidence>
<dbReference type="Gene3D" id="1.10.10.10">
    <property type="entry name" value="Winged helix-like DNA-binding domain superfamily/Winged helix DNA-binding domain"/>
    <property type="match status" value="1"/>
</dbReference>
<reference evidence="8 9" key="1">
    <citation type="journal article" date="2016" name="Front. Microbiol.">
        <title>Comparative Genomics Analysis of Streptomyces Species Reveals Their Adaptation to the Marine Environment and Their Diversity at the Genomic Level.</title>
        <authorList>
            <person name="Tian X."/>
            <person name="Zhang Z."/>
            <person name="Yang T."/>
            <person name="Chen M."/>
            <person name="Li J."/>
            <person name="Chen F."/>
            <person name="Yang J."/>
            <person name="Li W."/>
            <person name="Zhang B."/>
            <person name="Zhang Z."/>
            <person name="Wu J."/>
            <person name="Zhang C."/>
            <person name="Long L."/>
            <person name="Xiao J."/>
        </authorList>
    </citation>
    <scope>NUCLEOTIDE SEQUENCE [LARGE SCALE GENOMIC DNA]</scope>
    <source>
        <strain evidence="8 9">SCSIO 02100</strain>
    </source>
</reference>
<keyword evidence="2" id="KW-0805">Transcription regulation</keyword>
<protein>
    <submittedName>
        <fullName evidence="8">RNA polymerase subunit sigma-24</fullName>
    </submittedName>
</protein>
<dbReference type="PANTHER" id="PTHR43133:SF57">
    <property type="entry name" value="RNA POLYMERASE SIGMA-70 FACTOR"/>
    <property type="match status" value="1"/>
</dbReference>
<dbReference type="InterPro" id="IPR014284">
    <property type="entry name" value="RNA_pol_sigma-70_dom"/>
</dbReference>
<dbReference type="SUPFAM" id="SSF88946">
    <property type="entry name" value="Sigma2 domain of RNA polymerase sigma factors"/>
    <property type="match status" value="1"/>
</dbReference>
<comment type="caution">
    <text evidence="8">The sequence shown here is derived from an EMBL/GenBank/DDBJ whole genome shotgun (WGS) entry which is preliminary data.</text>
</comment>
<dbReference type="CDD" id="cd06171">
    <property type="entry name" value="Sigma70_r4"/>
    <property type="match status" value="1"/>
</dbReference>
<dbReference type="InterPro" id="IPR007627">
    <property type="entry name" value="RNA_pol_sigma70_r2"/>
</dbReference>
<dbReference type="PANTHER" id="PTHR43133">
    <property type="entry name" value="RNA POLYMERASE ECF-TYPE SIGMA FACTO"/>
    <property type="match status" value="1"/>
</dbReference>
<dbReference type="GO" id="GO:0016987">
    <property type="term" value="F:sigma factor activity"/>
    <property type="evidence" value="ECO:0007669"/>
    <property type="project" value="UniProtKB-KW"/>
</dbReference>
<dbReference type="InterPro" id="IPR036388">
    <property type="entry name" value="WH-like_DNA-bd_sf"/>
</dbReference>
<proteinExistence type="inferred from homology"/>
<dbReference type="InterPro" id="IPR014298">
    <property type="entry name" value="BldN-like"/>
</dbReference>
<evidence type="ECO:0000256" key="2">
    <source>
        <dbReference type="ARBA" id="ARBA00023015"/>
    </source>
</evidence>
<evidence type="ECO:0000313" key="9">
    <source>
        <dbReference type="Proteomes" id="UP000176101"/>
    </source>
</evidence>
<evidence type="ECO:0000259" key="6">
    <source>
        <dbReference type="Pfam" id="PF04542"/>
    </source>
</evidence>
<keyword evidence="4" id="KW-0804">Transcription</keyword>
<dbReference type="GO" id="GO:0006352">
    <property type="term" value="P:DNA-templated transcription initiation"/>
    <property type="evidence" value="ECO:0007669"/>
    <property type="project" value="InterPro"/>
</dbReference>
<feature type="domain" description="RNA polymerase sigma factor 70 region 4 type 2" evidence="7">
    <location>
        <begin position="239"/>
        <end position="290"/>
    </location>
</feature>
<gene>
    <name evidence="8" type="ORF">AN216_11840</name>
</gene>
<dbReference type="NCBIfam" id="TIGR02952">
    <property type="entry name" value="Sig70_famx2"/>
    <property type="match status" value="1"/>
</dbReference>
<dbReference type="EMBL" id="LJGU01000120">
    <property type="protein sequence ID" value="OEV03396.1"/>
    <property type="molecule type" value="Genomic_DNA"/>
</dbReference>
<dbReference type="Proteomes" id="UP000176101">
    <property type="component" value="Unassembled WGS sequence"/>
</dbReference>
<evidence type="ECO:0000256" key="5">
    <source>
        <dbReference type="SAM" id="MobiDB-lite"/>
    </source>
</evidence>
<dbReference type="NCBIfam" id="TIGR02937">
    <property type="entry name" value="sigma70-ECF"/>
    <property type="match status" value="1"/>
</dbReference>
<dbReference type="InterPro" id="IPR013325">
    <property type="entry name" value="RNA_pol_sigma_r2"/>
</dbReference>
<dbReference type="Gene3D" id="1.10.1740.10">
    <property type="match status" value="1"/>
</dbReference>
<dbReference type="Pfam" id="PF04542">
    <property type="entry name" value="Sigma70_r2"/>
    <property type="match status" value="1"/>
</dbReference>
<dbReference type="STRING" id="1075402.AN216_11840"/>
<dbReference type="InterPro" id="IPR039425">
    <property type="entry name" value="RNA_pol_sigma-70-like"/>
</dbReference>
<dbReference type="GO" id="GO:0003677">
    <property type="term" value="F:DNA binding"/>
    <property type="evidence" value="ECO:0007669"/>
    <property type="project" value="InterPro"/>
</dbReference>
<dbReference type="Pfam" id="PF08281">
    <property type="entry name" value="Sigma70_r4_2"/>
    <property type="match status" value="1"/>
</dbReference>
<dbReference type="PATRIC" id="fig|1075402.3.peg.2566"/>
<evidence type="ECO:0000313" key="8">
    <source>
        <dbReference type="EMBL" id="OEV03396.1"/>
    </source>
</evidence>
<evidence type="ECO:0000256" key="3">
    <source>
        <dbReference type="ARBA" id="ARBA00023082"/>
    </source>
</evidence>
<evidence type="ECO:0000256" key="1">
    <source>
        <dbReference type="ARBA" id="ARBA00010641"/>
    </source>
</evidence>
<keyword evidence="3" id="KW-0731">Sigma factor</keyword>
<dbReference type="InterPro" id="IPR013249">
    <property type="entry name" value="RNA_pol_sigma70_r4_t2"/>
</dbReference>
<feature type="region of interest" description="Disordered" evidence="5">
    <location>
        <begin position="55"/>
        <end position="120"/>
    </location>
</feature>